<dbReference type="Pfam" id="PF00106">
    <property type="entry name" value="adh_short"/>
    <property type="match status" value="1"/>
</dbReference>
<dbReference type="PANTHER" id="PTHR43180:SF33">
    <property type="entry name" value="15-HYDROXYPROSTAGLANDIN DEHYDROGENASE [NAD(+)]-LIKE"/>
    <property type="match status" value="1"/>
</dbReference>
<evidence type="ECO:0000256" key="1">
    <source>
        <dbReference type="ARBA" id="ARBA00006484"/>
    </source>
</evidence>
<dbReference type="OMA" id="KGYWVQG"/>
<proteinExistence type="inferred from homology"/>
<protein>
    <recommendedName>
        <fullName evidence="7">NAD(P)-binding protein</fullName>
    </recommendedName>
</protein>
<dbReference type="InParanoid" id="D8QBJ6"/>
<dbReference type="KEGG" id="scm:SCHCO_02633826"/>
<keyword evidence="4" id="KW-0812">Transmembrane</keyword>
<organism evidence="6">
    <name type="scientific">Schizophyllum commune (strain H4-8 / FGSC 9210)</name>
    <name type="common">Split gill fungus</name>
    <dbReference type="NCBI Taxonomy" id="578458"/>
    <lineage>
        <taxon>Eukaryota</taxon>
        <taxon>Fungi</taxon>
        <taxon>Dikarya</taxon>
        <taxon>Basidiomycota</taxon>
        <taxon>Agaricomycotina</taxon>
        <taxon>Agaricomycetes</taxon>
        <taxon>Agaricomycetidae</taxon>
        <taxon>Agaricales</taxon>
        <taxon>Schizophyllaceae</taxon>
        <taxon>Schizophyllum</taxon>
    </lineage>
</organism>
<evidence type="ECO:0000256" key="4">
    <source>
        <dbReference type="SAM" id="Phobius"/>
    </source>
</evidence>
<evidence type="ECO:0000256" key="2">
    <source>
        <dbReference type="ARBA" id="ARBA00022857"/>
    </source>
</evidence>
<name>D8QBJ6_SCHCM</name>
<evidence type="ECO:0000256" key="3">
    <source>
        <dbReference type="ARBA" id="ARBA00023002"/>
    </source>
</evidence>
<dbReference type="AlphaFoldDB" id="D8QBJ6"/>
<keyword evidence="3" id="KW-0560">Oxidoreductase</keyword>
<keyword evidence="6" id="KW-1185">Reference proteome</keyword>
<feature type="transmembrane region" description="Helical" evidence="4">
    <location>
        <begin position="304"/>
        <end position="323"/>
    </location>
</feature>
<keyword evidence="2" id="KW-0521">NADP</keyword>
<dbReference type="PRINTS" id="PR00081">
    <property type="entry name" value="GDHRDH"/>
</dbReference>
<dbReference type="InterPro" id="IPR002347">
    <property type="entry name" value="SDR_fam"/>
</dbReference>
<evidence type="ECO:0008006" key="7">
    <source>
        <dbReference type="Google" id="ProtNLM"/>
    </source>
</evidence>
<gene>
    <name evidence="5" type="ORF">SCHCODRAFT_78061</name>
</gene>
<reference evidence="5 6" key="1">
    <citation type="journal article" date="2010" name="Nat. Biotechnol.">
        <title>Genome sequence of the model mushroom Schizophyllum commune.</title>
        <authorList>
            <person name="Ohm R.A."/>
            <person name="de Jong J.F."/>
            <person name="Lugones L.G."/>
            <person name="Aerts A."/>
            <person name="Kothe E."/>
            <person name="Stajich J.E."/>
            <person name="de Vries R.P."/>
            <person name="Record E."/>
            <person name="Levasseur A."/>
            <person name="Baker S.E."/>
            <person name="Bartholomew K.A."/>
            <person name="Coutinho P.M."/>
            <person name="Erdmann S."/>
            <person name="Fowler T.J."/>
            <person name="Gathman A.C."/>
            <person name="Lombard V."/>
            <person name="Henrissat B."/>
            <person name="Knabe N."/>
            <person name="Kuees U."/>
            <person name="Lilly W.W."/>
            <person name="Lindquist E."/>
            <person name="Lucas S."/>
            <person name="Magnuson J.K."/>
            <person name="Piumi F."/>
            <person name="Raudaskoski M."/>
            <person name="Salamov A."/>
            <person name="Schmutz J."/>
            <person name="Schwarze F.W.M.R."/>
            <person name="vanKuyk P.A."/>
            <person name="Horton J.S."/>
            <person name="Grigoriev I.V."/>
            <person name="Woesten H.A.B."/>
        </authorList>
    </citation>
    <scope>NUCLEOTIDE SEQUENCE [LARGE SCALE GENOMIC DNA]</scope>
    <source>
        <strain evidence="6">H4-8 / FGSC 9210</strain>
    </source>
</reference>
<dbReference type="GO" id="GO:0016491">
    <property type="term" value="F:oxidoreductase activity"/>
    <property type="evidence" value="ECO:0007669"/>
    <property type="project" value="UniProtKB-KW"/>
</dbReference>
<dbReference type="RefSeq" id="XP_003029668.1">
    <property type="nucleotide sequence ID" value="XM_003029622.1"/>
</dbReference>
<accession>D8QBJ6</accession>
<dbReference type="SUPFAM" id="SSF51735">
    <property type="entry name" value="NAD(P)-binding Rossmann-fold domains"/>
    <property type="match status" value="1"/>
</dbReference>
<dbReference type="PANTHER" id="PTHR43180">
    <property type="entry name" value="3-OXOACYL-(ACYL-CARRIER-PROTEIN) REDUCTASE (AFU_ORTHOLOGUE AFUA_6G11210)"/>
    <property type="match status" value="1"/>
</dbReference>
<comment type="similarity">
    <text evidence="1">Belongs to the short-chain dehydrogenases/reductases (SDR) family.</text>
</comment>
<keyword evidence="4" id="KW-0472">Membrane</keyword>
<dbReference type="PROSITE" id="PS00061">
    <property type="entry name" value="ADH_SHORT"/>
    <property type="match status" value="1"/>
</dbReference>
<dbReference type="eggNOG" id="KOG0725">
    <property type="taxonomic scope" value="Eukaryota"/>
</dbReference>
<dbReference type="Proteomes" id="UP000007431">
    <property type="component" value="Unassembled WGS sequence"/>
</dbReference>
<dbReference type="InterPro" id="IPR020904">
    <property type="entry name" value="Sc_DH/Rdtase_CS"/>
</dbReference>
<evidence type="ECO:0000313" key="6">
    <source>
        <dbReference type="Proteomes" id="UP000007431"/>
    </source>
</evidence>
<dbReference type="OrthoDB" id="5371740at2759"/>
<dbReference type="VEuPathDB" id="FungiDB:SCHCODRAFT_02633826"/>
<dbReference type="GeneID" id="9592224"/>
<dbReference type="InterPro" id="IPR036291">
    <property type="entry name" value="NAD(P)-bd_dom_sf"/>
</dbReference>
<dbReference type="HOGENOM" id="CLU_010194_13_1_1"/>
<sequence length="327" mass="35311">MTAVQDSDLLAYVDRLKDKVLVITGGANGIGKQTVLDAAKQGAKIVIGDRDRTSAQEVANEIVRAGGQAHAVACDVSDYAQQRNVFELAIERFGSVDIVVACAGVSEIGGFERIRTDDKGKPLPPDLKTVDINLSGSLYTAHLAIHYLQLNRRDRSSLKSLILLGSIASWQAIPGGPLYTASKHAIFGVMRSLHPTLDIHNIRIACVQPFFADTAIVPSYMKAFLSGIPLTPVPRIAATILHSAADPRKETNGCAWALLDDGPVIRVDEGEFKMGVYGELDKRFNALNKGVKGVVYVKNTFEDLFRSFGAVLLIIAVLVGLYLRRGA</sequence>
<keyword evidence="4" id="KW-1133">Transmembrane helix</keyword>
<dbReference type="Gene3D" id="3.40.50.720">
    <property type="entry name" value="NAD(P)-binding Rossmann-like Domain"/>
    <property type="match status" value="1"/>
</dbReference>
<dbReference type="EMBL" id="GL377309">
    <property type="protein sequence ID" value="EFI94765.1"/>
    <property type="molecule type" value="Genomic_DNA"/>
</dbReference>
<evidence type="ECO:0000313" key="5">
    <source>
        <dbReference type="EMBL" id="EFI94765.1"/>
    </source>
</evidence>